<dbReference type="PANTHER" id="PTHR46429">
    <property type="entry name" value="23S RRNA (GUANOSINE-2'-O-)-METHYLTRANSFERASE RLMB"/>
    <property type="match status" value="1"/>
</dbReference>
<dbReference type="SMART" id="SM00967">
    <property type="entry name" value="SpoU_sub_bind"/>
    <property type="match status" value="1"/>
</dbReference>
<evidence type="ECO:0000259" key="5">
    <source>
        <dbReference type="SMART" id="SM00967"/>
    </source>
</evidence>
<dbReference type="NCBIfam" id="TIGR00186">
    <property type="entry name" value="rRNA_methyl_3"/>
    <property type="match status" value="1"/>
</dbReference>
<dbReference type="FunFam" id="3.40.1280.10:FF:000008">
    <property type="entry name" value="Group 3 RNA methyltransferase TrmH"/>
    <property type="match status" value="1"/>
</dbReference>
<dbReference type="SUPFAM" id="SSF55315">
    <property type="entry name" value="L30e-like"/>
    <property type="match status" value="1"/>
</dbReference>
<reference evidence="7" key="1">
    <citation type="submission" date="2016-11" db="EMBL/GenBank/DDBJ databases">
        <authorList>
            <person name="Varghese N."/>
            <person name="Submissions S."/>
        </authorList>
    </citation>
    <scope>NUCLEOTIDE SEQUENCE [LARGE SCALE GENOMIC DNA]</scope>
    <source>
        <strain evidence="7">USBA-503</strain>
    </source>
</reference>
<dbReference type="RefSeq" id="WP_083574329.1">
    <property type="nucleotide sequence ID" value="NZ_FRAF01000023.1"/>
</dbReference>
<proteinExistence type="inferred from homology"/>
<keyword evidence="7" id="KW-1185">Reference proteome</keyword>
<evidence type="ECO:0000256" key="2">
    <source>
        <dbReference type="ARBA" id="ARBA00022603"/>
    </source>
</evidence>
<dbReference type="InterPro" id="IPR013123">
    <property type="entry name" value="SpoU_subst-bd"/>
</dbReference>
<name>A0A1M6VL35_9BACL</name>
<organism evidence="6 7">
    <name type="scientific">Alicyclobacillus tolerans</name>
    <dbReference type="NCBI Taxonomy" id="90970"/>
    <lineage>
        <taxon>Bacteria</taxon>
        <taxon>Bacillati</taxon>
        <taxon>Bacillota</taxon>
        <taxon>Bacilli</taxon>
        <taxon>Bacillales</taxon>
        <taxon>Alicyclobacillaceae</taxon>
        <taxon>Alicyclobacillus</taxon>
    </lineage>
</organism>
<dbReference type="SUPFAM" id="SSF75217">
    <property type="entry name" value="alpha/beta knot"/>
    <property type="match status" value="1"/>
</dbReference>
<sequence length="270" mass="28856">MQKSYTGKESNRRQRASSLNKKEVGVLSENEASDVLVGRQPVLEALKSGRSMNKIILAEGAEGGSLKEIIGKAKSAGVVLQTAPRASLQAYGENHQGIVAFVSPYSYVELEDIVKRDTGYAPLVVLLDELSDPHNLGAILRTAEAAGVQGVIIPKRRAVPLTGTVAKAAAGALEYMPVSRVTNLVQAMEWLKERGYWIVGTSIGATARPSDVDMRGKTAIVIGAEDKGLGRLVAERCDFMVSLPMLGHMQSLNASVAAGVLLYEAVRQRT</sequence>
<dbReference type="InterPro" id="IPR029028">
    <property type="entry name" value="Alpha/beta_knot_MTases"/>
</dbReference>
<dbReference type="InterPro" id="IPR004441">
    <property type="entry name" value="rRNA_MeTrfase_TrmH"/>
</dbReference>
<dbReference type="GO" id="GO:0032259">
    <property type="term" value="P:methylation"/>
    <property type="evidence" value="ECO:0007669"/>
    <property type="project" value="UniProtKB-KW"/>
</dbReference>
<evidence type="ECO:0000256" key="3">
    <source>
        <dbReference type="ARBA" id="ARBA00022679"/>
    </source>
</evidence>
<dbReference type="EMBL" id="FRAF01000023">
    <property type="protein sequence ID" value="SHK82212.1"/>
    <property type="molecule type" value="Genomic_DNA"/>
</dbReference>
<dbReference type="GO" id="GO:0006396">
    <property type="term" value="P:RNA processing"/>
    <property type="evidence" value="ECO:0007669"/>
    <property type="project" value="InterPro"/>
</dbReference>
<dbReference type="STRING" id="1830138.SAMN05443507_12357"/>
<feature type="domain" description="RNA 2-O ribose methyltransferase substrate binding" evidence="5">
    <location>
        <begin position="35"/>
        <end position="108"/>
    </location>
</feature>
<dbReference type="AlphaFoldDB" id="A0A1M6VL35"/>
<dbReference type="PANTHER" id="PTHR46429:SF1">
    <property type="entry name" value="23S RRNA (GUANOSINE-2'-O-)-METHYLTRANSFERASE RLMB"/>
    <property type="match status" value="1"/>
</dbReference>
<dbReference type="Pfam" id="PF08032">
    <property type="entry name" value="SpoU_sub_bind"/>
    <property type="match status" value="1"/>
</dbReference>
<comment type="similarity">
    <text evidence="1">Belongs to the class IV-like SAM-binding methyltransferase superfamily. RNA methyltransferase TrmH family.</text>
</comment>
<dbReference type="InterPro" id="IPR001537">
    <property type="entry name" value="SpoU_MeTrfase"/>
</dbReference>
<keyword evidence="3 6" id="KW-0808">Transferase</keyword>
<dbReference type="OrthoDB" id="9794400at2"/>
<dbReference type="InterPro" id="IPR029026">
    <property type="entry name" value="tRNA_m1G_MTases_N"/>
</dbReference>
<dbReference type="Gene3D" id="3.40.1280.10">
    <property type="match status" value="1"/>
</dbReference>
<evidence type="ECO:0000313" key="7">
    <source>
        <dbReference type="Proteomes" id="UP000184016"/>
    </source>
</evidence>
<evidence type="ECO:0000256" key="1">
    <source>
        <dbReference type="ARBA" id="ARBA00007228"/>
    </source>
</evidence>
<dbReference type="InterPro" id="IPR029064">
    <property type="entry name" value="Ribosomal_eL30-like_sf"/>
</dbReference>
<accession>A0A1M6VL35</accession>
<keyword evidence="2 6" id="KW-0489">Methyltransferase</keyword>
<dbReference type="Proteomes" id="UP000184016">
    <property type="component" value="Unassembled WGS sequence"/>
</dbReference>
<dbReference type="GO" id="GO:0008173">
    <property type="term" value="F:RNA methyltransferase activity"/>
    <property type="evidence" value="ECO:0007669"/>
    <property type="project" value="InterPro"/>
</dbReference>
<gene>
    <name evidence="6" type="ORF">SAMN05443507_12357</name>
</gene>
<evidence type="ECO:0000313" key="6">
    <source>
        <dbReference type="EMBL" id="SHK82212.1"/>
    </source>
</evidence>
<dbReference type="GO" id="GO:0005829">
    <property type="term" value="C:cytosol"/>
    <property type="evidence" value="ECO:0007669"/>
    <property type="project" value="TreeGrafter"/>
</dbReference>
<evidence type="ECO:0000256" key="4">
    <source>
        <dbReference type="SAM" id="MobiDB-lite"/>
    </source>
</evidence>
<feature type="region of interest" description="Disordered" evidence="4">
    <location>
        <begin position="1"/>
        <end position="23"/>
    </location>
</feature>
<dbReference type="CDD" id="cd18103">
    <property type="entry name" value="SpoU-like_RlmB"/>
    <property type="match status" value="1"/>
</dbReference>
<dbReference type="GO" id="GO:0003723">
    <property type="term" value="F:RNA binding"/>
    <property type="evidence" value="ECO:0007669"/>
    <property type="project" value="InterPro"/>
</dbReference>
<protein>
    <submittedName>
        <fullName evidence="6">23S rRNA (Guanosine2251-2'-O)-methyltransferase</fullName>
    </submittedName>
</protein>
<dbReference type="Gene3D" id="3.30.1330.30">
    <property type="match status" value="1"/>
</dbReference>
<dbReference type="Pfam" id="PF00588">
    <property type="entry name" value="SpoU_methylase"/>
    <property type="match status" value="1"/>
</dbReference>